<keyword evidence="4" id="KW-1185">Reference proteome</keyword>
<evidence type="ECO:0000259" key="2">
    <source>
        <dbReference type="Pfam" id="PF10412"/>
    </source>
</evidence>
<name>A0A5B8W0T2_9SPHI</name>
<dbReference type="InterPro" id="IPR051162">
    <property type="entry name" value="T4SS_component"/>
</dbReference>
<dbReference type="EMBL" id="CP042437">
    <property type="protein sequence ID" value="QEC77389.1"/>
    <property type="molecule type" value="Genomic_DNA"/>
</dbReference>
<dbReference type="SUPFAM" id="SSF52540">
    <property type="entry name" value="P-loop containing nucleoside triphosphate hydrolases"/>
    <property type="match status" value="1"/>
</dbReference>
<dbReference type="PANTHER" id="PTHR30121">
    <property type="entry name" value="UNCHARACTERIZED PROTEIN YJGR-RELATED"/>
    <property type="match status" value="1"/>
</dbReference>
<sequence>MMATSIAQQLTANFYEGERHGRGWHAADHIVDLEPPFSPFRGHEIALPYIDDGRRHTALSTFASWFKSEQTVSIPPVVKDTIAAYPDTDEEPVLVTYAVTLARHFVPRPEAIEHCLTMLASVTLPVSFELIAQAAAIAIQVTCREANAAFVYTQLTAYFPEVAILSSDIDVLAECVQNAAAVYAVDLGIEDEYMRPINTFGKSVLDPYTALFSTFNQLRGNEAAVVQVLFCGVQNAWAESIVASVSDERGGSFFIDAPEMPHLAREKVSRPLLGAAIRIAAFADDIDDAGVLLQHSTLALVVASASPHNALAALHTPAYTIEQRLGDLVMRQTHRVGMLLNTKELATFVHFPPVQLSKKLLPSHTTTKRAPSYLFNQSYILGMNEHQRQSVEVGIDTSQRLKHLHIIGGTGMGKSTLLHSLISQDIAQGTGCCVLDPHGDLIDTVLKSIPPERIHDVVLIDPSDSGYPVGLNILQAHSDIERELLASDLVALFKRFSTSWGDQLHSVLANAIMAFLYNTKPGHIGDLRKFLIEPAFRATTLHTCTDEELVYYWHKEYPLLKTSSIGSILTRLDSFLRPKSIRAMVCQHQGLDFHELMNGSKIVLVKLAQGLIGGDNSYLLGALIVSKLQQAALARQQLTAAARTPFFCYIDEFHHFITPSLNTILSGARKYGLGLICVHQDMQQLQRVDSDIASSLMSNAGTRICFRLGDTDAKRMQEGFSGFNAEDFQNLNIGAAIARVNTADADFNLSVIPTAPHHEDYGTDIIAASRNQYSVPIAPNTAIPPPTPPIEPSPIPPPPPTAPSPTVAPRQRKAVHGQKPDTEHRYLQNFIKTMGEQHGYRANIEVPTRDGKGQIDVLLSKDHETVAFEVSINTDAEWEIHNIGKCLADGCTMVVLCSGSARKLMQVRQKVQQAFPPAEQAKIHLLSPDELPQFFNAAQAATPPVPAVSTMKGYRVKVKYDQVNANGDAQNVIERIIRGGK</sequence>
<dbReference type="KEGG" id="mgk:FSB76_16065"/>
<accession>A0A5B8W0T2</accession>
<dbReference type="RefSeq" id="WP_147055029.1">
    <property type="nucleotide sequence ID" value="NZ_CP042437.1"/>
</dbReference>
<dbReference type="Proteomes" id="UP000321362">
    <property type="component" value="Chromosome"/>
</dbReference>
<feature type="compositionally biased region" description="Pro residues" evidence="1">
    <location>
        <begin position="782"/>
        <end position="803"/>
    </location>
</feature>
<dbReference type="InterPro" id="IPR019476">
    <property type="entry name" value="T4SS_TraD_DNA-bd"/>
</dbReference>
<dbReference type="InterPro" id="IPR027417">
    <property type="entry name" value="P-loop_NTPase"/>
</dbReference>
<dbReference type="PANTHER" id="PTHR30121:SF11">
    <property type="entry name" value="AAA+ ATPASE DOMAIN-CONTAINING PROTEIN"/>
    <property type="match status" value="1"/>
</dbReference>
<feature type="domain" description="Type IV secretion system coupling protein TraD DNA-binding" evidence="2">
    <location>
        <begin position="395"/>
        <end position="718"/>
    </location>
</feature>
<evidence type="ECO:0000313" key="3">
    <source>
        <dbReference type="EMBL" id="QEC77389.1"/>
    </source>
</evidence>
<evidence type="ECO:0000313" key="4">
    <source>
        <dbReference type="Proteomes" id="UP000321362"/>
    </source>
</evidence>
<dbReference type="CDD" id="cd01127">
    <property type="entry name" value="TrwB_TraG_TraD_VirD4"/>
    <property type="match status" value="1"/>
</dbReference>
<dbReference type="AlphaFoldDB" id="A0A5B8W0T2"/>
<gene>
    <name evidence="3" type="ORF">FSB76_16065</name>
</gene>
<organism evidence="3 4">
    <name type="scientific">Mucilaginibacter ginsenosidivorax</name>
    <dbReference type="NCBI Taxonomy" id="862126"/>
    <lineage>
        <taxon>Bacteria</taxon>
        <taxon>Pseudomonadati</taxon>
        <taxon>Bacteroidota</taxon>
        <taxon>Sphingobacteriia</taxon>
        <taxon>Sphingobacteriales</taxon>
        <taxon>Sphingobacteriaceae</taxon>
        <taxon>Mucilaginibacter</taxon>
    </lineage>
</organism>
<protein>
    <submittedName>
        <fullName evidence="3">DUF87 domain-containing protein</fullName>
    </submittedName>
</protein>
<dbReference type="Pfam" id="PF10412">
    <property type="entry name" value="TrwB_AAD_bind"/>
    <property type="match status" value="1"/>
</dbReference>
<dbReference type="Gene3D" id="3.40.50.300">
    <property type="entry name" value="P-loop containing nucleotide triphosphate hydrolases"/>
    <property type="match status" value="2"/>
</dbReference>
<feature type="region of interest" description="Disordered" evidence="1">
    <location>
        <begin position="778"/>
        <end position="820"/>
    </location>
</feature>
<evidence type="ECO:0000256" key="1">
    <source>
        <dbReference type="SAM" id="MobiDB-lite"/>
    </source>
</evidence>
<reference evidence="3 4" key="1">
    <citation type="journal article" date="2013" name="J. Microbiol.">
        <title>Mucilaginibacter ginsenosidivorax sp. nov., with ginsenoside converting activity isolated from sediment.</title>
        <authorList>
            <person name="Kim J.K."/>
            <person name="Choi T.E."/>
            <person name="Liu Q.M."/>
            <person name="Park H.Y."/>
            <person name="Yi T.H."/>
            <person name="Yoon M.H."/>
            <person name="Kim S.C."/>
            <person name="Im W.T."/>
        </authorList>
    </citation>
    <scope>NUCLEOTIDE SEQUENCE [LARGE SCALE GENOMIC DNA]</scope>
    <source>
        <strain evidence="3 4">KHI28</strain>
    </source>
</reference>
<proteinExistence type="predicted"/>
<dbReference type="OrthoDB" id="9806951at2"/>